<reference evidence="1 2" key="1">
    <citation type="submission" date="2020-08" db="EMBL/GenBank/DDBJ databases">
        <title>A Genomic Blueprint of the Chicken Gut Microbiome.</title>
        <authorList>
            <person name="Gilroy R."/>
            <person name="Ravi A."/>
            <person name="Getino M."/>
            <person name="Pursley I."/>
            <person name="Horton D.L."/>
            <person name="Alikhan N.-F."/>
            <person name="Baker D."/>
            <person name="Gharbi K."/>
            <person name="Hall N."/>
            <person name="Watson M."/>
            <person name="Adriaenssens E.M."/>
            <person name="Foster-Nyarko E."/>
            <person name="Jarju S."/>
            <person name="Secka A."/>
            <person name="Antonio M."/>
            <person name="Oren A."/>
            <person name="Chaudhuri R."/>
            <person name="La Ragione R.M."/>
            <person name="Hildebrand F."/>
            <person name="Pallen M.J."/>
        </authorList>
    </citation>
    <scope>NUCLEOTIDE SEQUENCE [LARGE SCALE GENOMIC DNA]</scope>
    <source>
        <strain evidence="1 2">Sa3CVA3</strain>
    </source>
</reference>
<comment type="caution">
    <text evidence="1">The sequence shown here is derived from an EMBL/GenBank/DDBJ whole genome shotgun (WGS) entry which is preliminary data.</text>
</comment>
<evidence type="ECO:0000313" key="2">
    <source>
        <dbReference type="Proteomes" id="UP000638918"/>
    </source>
</evidence>
<proteinExistence type="predicted"/>
<dbReference type="RefSeq" id="WP_191744253.1">
    <property type="nucleotide sequence ID" value="NZ_JACSQU010000002.1"/>
</dbReference>
<keyword evidence="2" id="KW-1185">Reference proteome</keyword>
<gene>
    <name evidence="1" type="ORF">H9656_10845</name>
</gene>
<sequence length="131" mass="14372">MAASHEGRLSALPDLLRRLLDQPLRPLTKARLPDSEALYLFYHDEEPILVGSPPHIDEVRTLSPSVRLAQTVSTGGLGLPDVSTRDHAPPPMAARWLRLNDEEDRVMLELYAAQALGLSVSHPRIRAGLAG</sequence>
<name>A0ABR8R274_9CAUL</name>
<dbReference type="EMBL" id="JACSQU010000002">
    <property type="protein sequence ID" value="MBD7941882.1"/>
    <property type="molecule type" value="Genomic_DNA"/>
</dbReference>
<evidence type="ECO:0000313" key="1">
    <source>
        <dbReference type="EMBL" id="MBD7941882.1"/>
    </source>
</evidence>
<organism evidence="1 2">
    <name type="scientific">Brevundimonas guildfordensis</name>
    <dbReference type="NCBI Taxonomy" id="2762241"/>
    <lineage>
        <taxon>Bacteria</taxon>
        <taxon>Pseudomonadati</taxon>
        <taxon>Pseudomonadota</taxon>
        <taxon>Alphaproteobacteria</taxon>
        <taxon>Caulobacterales</taxon>
        <taxon>Caulobacteraceae</taxon>
        <taxon>Brevundimonas</taxon>
    </lineage>
</organism>
<dbReference type="Proteomes" id="UP000638918">
    <property type="component" value="Unassembled WGS sequence"/>
</dbReference>
<protein>
    <submittedName>
        <fullName evidence="1">Uncharacterized protein</fullName>
    </submittedName>
</protein>
<accession>A0ABR8R274</accession>